<sequence>MGQNHESGRIPLPDNKIKIERPRLSMTEVLVCAEDLEVTEAVLQENRIQYSIHGYSEQKVKDDGSDSGRQKQDLISTLFIVRIISVKGKEFVDFSEMSRIKNLLQKDGVTLYSQDLWTDLAERSGKNEELNQKG</sequence>
<dbReference type="Proteomes" id="UP000034581">
    <property type="component" value="Unassembled WGS sequence"/>
</dbReference>
<dbReference type="AlphaFoldDB" id="A0A0G0BLF6"/>
<reference evidence="1 2" key="1">
    <citation type="journal article" date="2015" name="Nature">
        <title>rRNA introns, odd ribosomes, and small enigmatic genomes across a large radiation of phyla.</title>
        <authorList>
            <person name="Brown C.T."/>
            <person name="Hug L.A."/>
            <person name="Thomas B.C."/>
            <person name="Sharon I."/>
            <person name="Castelle C.J."/>
            <person name="Singh A."/>
            <person name="Wilkins M.J."/>
            <person name="Williams K.H."/>
            <person name="Banfield J.F."/>
        </authorList>
    </citation>
    <scope>NUCLEOTIDE SEQUENCE [LARGE SCALE GENOMIC DNA]</scope>
</reference>
<name>A0A0G0BLF6_UNCC3</name>
<dbReference type="STRING" id="1618350.UR67_C0001G0243"/>
<gene>
    <name evidence="1" type="ORF">UR67_C0001G0243</name>
</gene>
<comment type="caution">
    <text evidence="1">The sequence shown here is derived from an EMBL/GenBank/DDBJ whole genome shotgun (WGS) entry which is preliminary data.</text>
</comment>
<organism evidence="1 2">
    <name type="scientific">candidate division CPR3 bacterium GW2011_GWF2_35_18</name>
    <dbReference type="NCBI Taxonomy" id="1618350"/>
    <lineage>
        <taxon>Bacteria</taxon>
        <taxon>Bacteria division CPR3</taxon>
    </lineage>
</organism>
<accession>A0A0G0BLF6</accession>
<evidence type="ECO:0000313" key="1">
    <source>
        <dbReference type="EMBL" id="KKP70334.1"/>
    </source>
</evidence>
<protein>
    <submittedName>
        <fullName evidence="1">Uncharacterized protein</fullName>
    </submittedName>
</protein>
<evidence type="ECO:0000313" key="2">
    <source>
        <dbReference type="Proteomes" id="UP000034581"/>
    </source>
</evidence>
<proteinExistence type="predicted"/>
<dbReference type="EMBL" id="LBQB01000001">
    <property type="protein sequence ID" value="KKP70334.1"/>
    <property type="molecule type" value="Genomic_DNA"/>
</dbReference>